<name>A0ABT8QS63_9FIRM</name>
<organism evidence="1 2">
    <name type="scientific">Desulfosporosinus nitroreducens</name>
    <dbReference type="NCBI Taxonomy" id="2018668"/>
    <lineage>
        <taxon>Bacteria</taxon>
        <taxon>Bacillati</taxon>
        <taxon>Bacillota</taxon>
        <taxon>Clostridia</taxon>
        <taxon>Eubacteriales</taxon>
        <taxon>Desulfitobacteriaceae</taxon>
        <taxon>Desulfosporosinus</taxon>
    </lineage>
</organism>
<dbReference type="RefSeq" id="WP_302049165.1">
    <property type="nucleotide sequence ID" value="NZ_JAMJEV010000012.1"/>
</dbReference>
<protein>
    <submittedName>
        <fullName evidence="1">Uncharacterized protein</fullName>
    </submittedName>
</protein>
<evidence type="ECO:0000313" key="1">
    <source>
        <dbReference type="EMBL" id="MDO0824135.1"/>
    </source>
</evidence>
<comment type="caution">
    <text evidence="1">The sequence shown here is derived from an EMBL/GenBank/DDBJ whole genome shotgun (WGS) entry which is preliminary data.</text>
</comment>
<gene>
    <name evidence="1" type="ORF">M8H41_14930</name>
</gene>
<keyword evidence="2" id="KW-1185">Reference proteome</keyword>
<reference evidence="1" key="1">
    <citation type="submission" date="2022-05" db="EMBL/GenBank/DDBJ databases">
        <title>Expanded diversity of anoxic marine methylotrophy in a Black Sea sulfate reducing microorganism.</title>
        <authorList>
            <person name="Fischer P.Q."/>
            <person name="Stams A.J.M."/>
            <person name="Villanueva L."/>
            <person name="Sousa D.Z."/>
        </authorList>
    </citation>
    <scope>NUCLEOTIDE SEQUENCE</scope>
    <source>
        <strain evidence="1">P130</strain>
    </source>
</reference>
<accession>A0ABT8QS63</accession>
<dbReference type="Proteomes" id="UP001176021">
    <property type="component" value="Unassembled WGS sequence"/>
</dbReference>
<evidence type="ECO:0000313" key="2">
    <source>
        <dbReference type="Proteomes" id="UP001176021"/>
    </source>
</evidence>
<proteinExistence type="predicted"/>
<dbReference type="EMBL" id="JAMJEV010000012">
    <property type="protein sequence ID" value="MDO0824135.1"/>
    <property type="molecule type" value="Genomic_DNA"/>
</dbReference>
<sequence>MNAVGRVANPRDGKANGGFTMITPVNVLKAVIAVAVNDVSPAGGLI</sequence>